<evidence type="ECO:0000313" key="2">
    <source>
        <dbReference type="Proteomes" id="UP000045706"/>
    </source>
</evidence>
<dbReference type="AlphaFoldDB" id="A0A0G4M6H5"/>
<evidence type="ECO:0000313" key="1">
    <source>
        <dbReference type="EMBL" id="CRK29856.1"/>
    </source>
</evidence>
<protein>
    <submittedName>
        <fullName evidence="1">Uncharacterized protein</fullName>
    </submittedName>
</protein>
<proteinExistence type="predicted"/>
<dbReference type="Proteomes" id="UP000045706">
    <property type="component" value="Unassembled WGS sequence"/>
</dbReference>
<reference evidence="2" key="1">
    <citation type="submission" date="2015-05" db="EMBL/GenBank/DDBJ databases">
        <authorList>
            <person name="Fogelqvist Johan"/>
        </authorList>
    </citation>
    <scope>NUCLEOTIDE SEQUENCE [LARGE SCALE GENOMIC DNA]</scope>
</reference>
<accession>A0A0G4M6H5</accession>
<dbReference type="EMBL" id="CVQI01022225">
    <property type="protein sequence ID" value="CRK29856.1"/>
    <property type="molecule type" value="Genomic_DNA"/>
</dbReference>
<gene>
    <name evidence="1" type="ORF">BN1723_014287</name>
</gene>
<organism evidence="1 2">
    <name type="scientific">Verticillium longisporum</name>
    <name type="common">Verticillium dahliae var. longisporum</name>
    <dbReference type="NCBI Taxonomy" id="100787"/>
    <lineage>
        <taxon>Eukaryota</taxon>
        <taxon>Fungi</taxon>
        <taxon>Dikarya</taxon>
        <taxon>Ascomycota</taxon>
        <taxon>Pezizomycotina</taxon>
        <taxon>Sordariomycetes</taxon>
        <taxon>Hypocreomycetidae</taxon>
        <taxon>Glomerellales</taxon>
        <taxon>Plectosphaerellaceae</taxon>
        <taxon>Verticillium</taxon>
    </lineage>
</organism>
<name>A0A0G4M6H5_VERLO</name>
<sequence>MKMNGLRTLSAVALMAAFIPVVVAGIFLPLMPALDLHKDPAGEDGDRTTGPAA</sequence>